<dbReference type="EMBL" id="UOEN01000022">
    <property type="protein sequence ID" value="VAW11541.1"/>
    <property type="molecule type" value="Genomic_DNA"/>
</dbReference>
<dbReference type="GO" id="GO:0015097">
    <property type="term" value="F:mercury ion transmembrane transporter activity"/>
    <property type="evidence" value="ECO:0007669"/>
    <property type="project" value="InterPro"/>
</dbReference>
<keyword evidence="3" id="KW-0475">Mercuric resistance</keyword>
<dbReference type="AlphaFoldDB" id="A0A3B0SYK8"/>
<dbReference type="Gene3D" id="3.30.70.100">
    <property type="match status" value="1"/>
</dbReference>
<proteinExistence type="predicted"/>
<evidence type="ECO:0000256" key="10">
    <source>
        <dbReference type="ARBA" id="ARBA00023136"/>
    </source>
</evidence>
<dbReference type="PRINTS" id="PR00946">
    <property type="entry name" value="HGSCAVENGER"/>
</dbReference>
<dbReference type="PROSITE" id="PS50846">
    <property type="entry name" value="HMA_2"/>
    <property type="match status" value="1"/>
</dbReference>
<dbReference type="Gene3D" id="1.10.287.910">
    <property type="entry name" value="bacterial mercury transporter, merf"/>
    <property type="match status" value="1"/>
</dbReference>
<evidence type="ECO:0000259" key="12">
    <source>
        <dbReference type="PROSITE" id="PS50846"/>
    </source>
</evidence>
<feature type="domain" description="HMA" evidence="12">
    <location>
        <begin position="131"/>
        <end position="197"/>
    </location>
</feature>
<dbReference type="GO" id="GO:0005886">
    <property type="term" value="C:plasma membrane"/>
    <property type="evidence" value="ECO:0007669"/>
    <property type="project" value="UniProtKB-SubCell"/>
</dbReference>
<keyword evidence="9 11" id="KW-1133">Transmembrane helix</keyword>
<keyword evidence="2" id="KW-0813">Transport</keyword>
<keyword evidence="4" id="KW-1003">Cell membrane</keyword>
<evidence type="ECO:0000256" key="9">
    <source>
        <dbReference type="ARBA" id="ARBA00022989"/>
    </source>
</evidence>
<reference evidence="13" key="1">
    <citation type="submission" date="2018-06" db="EMBL/GenBank/DDBJ databases">
        <authorList>
            <person name="Zhirakovskaya E."/>
        </authorList>
    </citation>
    <scope>NUCLEOTIDE SEQUENCE</scope>
</reference>
<evidence type="ECO:0000256" key="6">
    <source>
        <dbReference type="ARBA" id="ARBA00022692"/>
    </source>
</evidence>
<evidence type="ECO:0000256" key="4">
    <source>
        <dbReference type="ARBA" id="ARBA00022475"/>
    </source>
</evidence>
<keyword evidence="10 11" id="KW-0472">Membrane</keyword>
<dbReference type="GO" id="GO:0046872">
    <property type="term" value="F:metal ion binding"/>
    <property type="evidence" value="ECO:0007669"/>
    <property type="project" value="UniProtKB-KW"/>
</dbReference>
<evidence type="ECO:0000313" key="13">
    <source>
        <dbReference type="EMBL" id="VAW11541.1"/>
    </source>
</evidence>
<evidence type="ECO:0000256" key="8">
    <source>
        <dbReference type="ARBA" id="ARBA00022914"/>
    </source>
</evidence>
<sequence length="197" mass="22065">MIKLNKNVSMVTAVFTAVSLKLCCWGPSVLIGLAGISGGSTYFSWLDTIKPYLLILAFISLTYGFYQVYKPRNEETCDSCNSNNKSIFRSKIYIWLVALFVVTMTLVSYYPQLFYQSIDKNLLVIEQSSIEKVSLIIKGMTCTGCEENINHSISKLDGVLEVKSSFENGISKIEFDKSKTSLAAIEKIIRSKGYILN</sequence>
<name>A0A3B0SYK8_9ZZZZ</name>
<evidence type="ECO:0000256" key="11">
    <source>
        <dbReference type="SAM" id="Phobius"/>
    </source>
</evidence>
<protein>
    <recommendedName>
        <fullName evidence="12">HMA domain-containing protein</fullName>
    </recommendedName>
</protein>
<evidence type="ECO:0000256" key="1">
    <source>
        <dbReference type="ARBA" id="ARBA00004429"/>
    </source>
</evidence>
<dbReference type="InterPro" id="IPR003457">
    <property type="entry name" value="Transprt_MerT"/>
</dbReference>
<comment type="subcellular location">
    <subcellularLocation>
        <location evidence="1">Cell inner membrane</location>
        <topology evidence="1">Multi-pass membrane protein</topology>
    </subcellularLocation>
</comment>
<feature type="transmembrane region" description="Helical" evidence="11">
    <location>
        <begin position="12"/>
        <end position="37"/>
    </location>
</feature>
<keyword evidence="8" id="KW-0476">Mercury</keyword>
<feature type="transmembrane region" description="Helical" evidence="11">
    <location>
        <begin position="92"/>
        <end position="110"/>
    </location>
</feature>
<dbReference type="CDD" id="cd00371">
    <property type="entry name" value="HMA"/>
    <property type="match status" value="1"/>
</dbReference>
<evidence type="ECO:0000256" key="3">
    <source>
        <dbReference type="ARBA" id="ARBA00022466"/>
    </source>
</evidence>
<evidence type="ECO:0000256" key="2">
    <source>
        <dbReference type="ARBA" id="ARBA00022448"/>
    </source>
</evidence>
<evidence type="ECO:0000256" key="7">
    <source>
        <dbReference type="ARBA" id="ARBA00022723"/>
    </source>
</evidence>
<gene>
    <name evidence="13" type="ORF">MNBD_BACTEROID05-1112</name>
</gene>
<organism evidence="13">
    <name type="scientific">hydrothermal vent metagenome</name>
    <dbReference type="NCBI Taxonomy" id="652676"/>
    <lineage>
        <taxon>unclassified sequences</taxon>
        <taxon>metagenomes</taxon>
        <taxon>ecological metagenomes</taxon>
    </lineage>
</organism>
<dbReference type="InterPro" id="IPR006121">
    <property type="entry name" value="HMA_dom"/>
</dbReference>
<keyword evidence="7" id="KW-0479">Metal-binding</keyword>
<feature type="transmembrane region" description="Helical" evidence="11">
    <location>
        <begin position="49"/>
        <end position="66"/>
    </location>
</feature>
<keyword evidence="6 11" id="KW-0812">Transmembrane</keyword>
<dbReference type="SUPFAM" id="SSF55008">
    <property type="entry name" value="HMA, heavy metal-associated domain"/>
    <property type="match status" value="1"/>
</dbReference>
<evidence type="ECO:0000256" key="5">
    <source>
        <dbReference type="ARBA" id="ARBA00022519"/>
    </source>
</evidence>
<dbReference type="InterPro" id="IPR036163">
    <property type="entry name" value="HMA_dom_sf"/>
</dbReference>
<dbReference type="Pfam" id="PF02411">
    <property type="entry name" value="MerT"/>
    <property type="match status" value="1"/>
</dbReference>
<dbReference type="InterPro" id="IPR001802">
    <property type="entry name" value="MerP/CopZ"/>
</dbReference>
<dbReference type="Pfam" id="PF00403">
    <property type="entry name" value="HMA"/>
    <property type="match status" value="1"/>
</dbReference>
<accession>A0A3B0SYK8</accession>
<keyword evidence="5" id="KW-0997">Cell inner membrane</keyword>